<dbReference type="GO" id="GO:0008821">
    <property type="term" value="F:crossover junction DNA endonuclease activity"/>
    <property type="evidence" value="ECO:0007669"/>
    <property type="project" value="InterPro"/>
</dbReference>
<evidence type="ECO:0000256" key="4">
    <source>
        <dbReference type="ARBA" id="ARBA00022723"/>
    </source>
</evidence>
<evidence type="ECO:0000256" key="10">
    <source>
        <dbReference type="ARBA" id="ARBA00023172"/>
    </source>
</evidence>
<dbReference type="AlphaFoldDB" id="A0A0F9J359"/>
<dbReference type="SUPFAM" id="SSF53098">
    <property type="entry name" value="Ribonuclease H-like"/>
    <property type="match status" value="1"/>
</dbReference>
<keyword evidence="4" id="KW-0479">Metal-binding</keyword>
<evidence type="ECO:0000256" key="9">
    <source>
        <dbReference type="ARBA" id="ARBA00023125"/>
    </source>
</evidence>
<name>A0A0F9J359_9ZZZZ</name>
<dbReference type="PANTHER" id="PTHR30194:SF3">
    <property type="entry name" value="CROSSOVER JUNCTION ENDODEOXYRIBONUCLEASE RUVC"/>
    <property type="match status" value="1"/>
</dbReference>
<evidence type="ECO:0000313" key="12">
    <source>
        <dbReference type="EMBL" id="KKM64134.1"/>
    </source>
</evidence>
<keyword evidence="10" id="KW-0233">DNA recombination</keyword>
<keyword evidence="8" id="KW-0460">Magnesium</keyword>
<dbReference type="NCBIfam" id="TIGR00228">
    <property type="entry name" value="ruvC"/>
    <property type="match status" value="1"/>
</dbReference>
<keyword evidence="11" id="KW-0234">DNA repair</keyword>
<dbReference type="InterPro" id="IPR036397">
    <property type="entry name" value="RNaseH_sf"/>
</dbReference>
<keyword evidence="2" id="KW-0963">Cytoplasm</keyword>
<evidence type="ECO:0000256" key="7">
    <source>
        <dbReference type="ARBA" id="ARBA00022801"/>
    </source>
</evidence>
<keyword evidence="5" id="KW-0255">Endonuclease</keyword>
<evidence type="ECO:0000256" key="6">
    <source>
        <dbReference type="ARBA" id="ARBA00022763"/>
    </source>
</evidence>
<keyword evidence="6" id="KW-0227">DNA damage</keyword>
<protein>
    <submittedName>
        <fullName evidence="12">Uncharacterized protein</fullName>
    </submittedName>
</protein>
<dbReference type="GO" id="GO:0006281">
    <property type="term" value="P:DNA repair"/>
    <property type="evidence" value="ECO:0007669"/>
    <property type="project" value="UniProtKB-KW"/>
</dbReference>
<organism evidence="12">
    <name type="scientific">marine sediment metagenome</name>
    <dbReference type="NCBI Taxonomy" id="412755"/>
    <lineage>
        <taxon>unclassified sequences</taxon>
        <taxon>metagenomes</taxon>
        <taxon>ecological metagenomes</taxon>
    </lineage>
</organism>
<sequence length="136" mass="15140">LVSGIIETSKTRDTEERLGTIYSRISSIIKEHKPDCCVIEQLFFNTNAKTALVVGQARGAVLLTASHHDLECFEYTPLQVKQAVTGYGRADKRQVQYMVKQLLKIDKKLKADEADALAIAICHVHSAKLNKQMVPS</sequence>
<evidence type="ECO:0000256" key="2">
    <source>
        <dbReference type="ARBA" id="ARBA00022490"/>
    </source>
</evidence>
<dbReference type="PROSITE" id="PS01321">
    <property type="entry name" value="RUVC"/>
    <property type="match status" value="1"/>
</dbReference>
<accession>A0A0F9J359</accession>
<comment type="caution">
    <text evidence="12">The sequence shown here is derived from an EMBL/GenBank/DDBJ whole genome shotgun (WGS) entry which is preliminary data.</text>
</comment>
<keyword evidence="9" id="KW-0238">DNA-binding</keyword>
<keyword evidence="7" id="KW-0378">Hydrolase</keyword>
<dbReference type="GO" id="GO:0046872">
    <property type="term" value="F:metal ion binding"/>
    <property type="evidence" value="ECO:0007669"/>
    <property type="project" value="UniProtKB-KW"/>
</dbReference>
<evidence type="ECO:0000256" key="1">
    <source>
        <dbReference type="ARBA" id="ARBA00009518"/>
    </source>
</evidence>
<proteinExistence type="inferred from homology"/>
<dbReference type="CDD" id="cd16962">
    <property type="entry name" value="RuvC"/>
    <property type="match status" value="1"/>
</dbReference>
<dbReference type="GO" id="GO:0006310">
    <property type="term" value="P:DNA recombination"/>
    <property type="evidence" value="ECO:0007669"/>
    <property type="project" value="UniProtKB-KW"/>
</dbReference>
<dbReference type="InterPro" id="IPR012337">
    <property type="entry name" value="RNaseH-like_sf"/>
</dbReference>
<dbReference type="PANTHER" id="PTHR30194">
    <property type="entry name" value="CROSSOVER JUNCTION ENDODEOXYRIBONUCLEASE RUVC"/>
    <property type="match status" value="1"/>
</dbReference>
<dbReference type="GO" id="GO:0003677">
    <property type="term" value="F:DNA binding"/>
    <property type="evidence" value="ECO:0007669"/>
    <property type="project" value="UniProtKB-KW"/>
</dbReference>
<feature type="non-terminal residue" evidence="12">
    <location>
        <position position="1"/>
    </location>
</feature>
<evidence type="ECO:0000256" key="11">
    <source>
        <dbReference type="ARBA" id="ARBA00023204"/>
    </source>
</evidence>
<evidence type="ECO:0000256" key="5">
    <source>
        <dbReference type="ARBA" id="ARBA00022759"/>
    </source>
</evidence>
<reference evidence="12" key="1">
    <citation type="journal article" date="2015" name="Nature">
        <title>Complex archaea that bridge the gap between prokaryotes and eukaryotes.</title>
        <authorList>
            <person name="Spang A."/>
            <person name="Saw J.H."/>
            <person name="Jorgensen S.L."/>
            <person name="Zaremba-Niedzwiedzka K."/>
            <person name="Martijn J."/>
            <person name="Lind A.E."/>
            <person name="van Eijk R."/>
            <person name="Schleper C."/>
            <person name="Guy L."/>
            <person name="Ettema T.J."/>
        </authorList>
    </citation>
    <scope>NUCLEOTIDE SEQUENCE</scope>
</reference>
<keyword evidence="3" id="KW-0540">Nuclease</keyword>
<dbReference type="InterPro" id="IPR002176">
    <property type="entry name" value="X-over_junc_endoDNase_RuvC"/>
</dbReference>
<dbReference type="InterPro" id="IPR020563">
    <property type="entry name" value="X-over_junc_endoDNase_Mg_BS"/>
</dbReference>
<dbReference type="Pfam" id="PF02075">
    <property type="entry name" value="RuvC"/>
    <property type="match status" value="1"/>
</dbReference>
<dbReference type="Gene3D" id="3.30.420.10">
    <property type="entry name" value="Ribonuclease H-like superfamily/Ribonuclease H"/>
    <property type="match status" value="1"/>
</dbReference>
<evidence type="ECO:0000256" key="3">
    <source>
        <dbReference type="ARBA" id="ARBA00022722"/>
    </source>
</evidence>
<evidence type="ECO:0000256" key="8">
    <source>
        <dbReference type="ARBA" id="ARBA00022842"/>
    </source>
</evidence>
<dbReference type="PRINTS" id="PR00696">
    <property type="entry name" value="RSOLVASERUVC"/>
</dbReference>
<dbReference type="HAMAP" id="MF_00034">
    <property type="entry name" value="RuvC"/>
    <property type="match status" value="1"/>
</dbReference>
<dbReference type="FunFam" id="3.30.420.10:FF:000002">
    <property type="entry name" value="Crossover junction endodeoxyribonuclease RuvC"/>
    <property type="match status" value="1"/>
</dbReference>
<dbReference type="EMBL" id="LAZR01010961">
    <property type="protein sequence ID" value="KKM64134.1"/>
    <property type="molecule type" value="Genomic_DNA"/>
</dbReference>
<gene>
    <name evidence="12" type="ORF">LCGC14_1504410</name>
</gene>
<comment type="similarity">
    <text evidence="1">Belongs to the RuvC family.</text>
</comment>